<proteinExistence type="predicted"/>
<evidence type="ECO:0000313" key="2">
    <source>
        <dbReference type="Ensembl" id="ENSSRHP00000046502.1"/>
    </source>
</evidence>
<dbReference type="Ensembl" id="ENSSRHT00000047809.1">
    <property type="protein sequence ID" value="ENSSRHP00000046502.1"/>
    <property type="gene ID" value="ENSSRHG00000023476.1"/>
</dbReference>
<dbReference type="Proteomes" id="UP000472270">
    <property type="component" value="Unassembled WGS sequence"/>
</dbReference>
<accession>A0A673J1Q2</accession>
<reference evidence="2" key="1">
    <citation type="submission" date="2025-08" db="UniProtKB">
        <authorList>
            <consortium name="Ensembl"/>
        </authorList>
    </citation>
    <scope>IDENTIFICATION</scope>
</reference>
<organism evidence="2 3">
    <name type="scientific">Sinocyclocheilus rhinocerous</name>
    <dbReference type="NCBI Taxonomy" id="307959"/>
    <lineage>
        <taxon>Eukaryota</taxon>
        <taxon>Metazoa</taxon>
        <taxon>Chordata</taxon>
        <taxon>Craniata</taxon>
        <taxon>Vertebrata</taxon>
        <taxon>Euteleostomi</taxon>
        <taxon>Actinopterygii</taxon>
        <taxon>Neopterygii</taxon>
        <taxon>Teleostei</taxon>
        <taxon>Ostariophysi</taxon>
        <taxon>Cypriniformes</taxon>
        <taxon>Cyprinidae</taxon>
        <taxon>Cyprininae</taxon>
        <taxon>Sinocyclocheilus</taxon>
    </lineage>
</organism>
<evidence type="ECO:0000256" key="1">
    <source>
        <dbReference type="SAM" id="MobiDB-lite"/>
    </source>
</evidence>
<protein>
    <submittedName>
        <fullName evidence="2">Uncharacterized protein</fullName>
    </submittedName>
</protein>
<evidence type="ECO:0000313" key="3">
    <source>
        <dbReference type="Proteomes" id="UP000472270"/>
    </source>
</evidence>
<dbReference type="AlphaFoldDB" id="A0A673J1Q2"/>
<sequence>MVLIVGNLFMPTDTKYNSREGKSRRRKLESHPRRNASSISISPDPMMTGPESGVMPGAVEIDFDKSIEDMVSQVRNNPNLSINKCVVDRKLWMSNSRSLSPWSYRSVYYGVHCYQFSIRYRSVVESIAVGCTCIVG</sequence>
<feature type="region of interest" description="Disordered" evidence="1">
    <location>
        <begin position="14"/>
        <end position="49"/>
    </location>
</feature>
<name>A0A673J1Q2_9TELE</name>
<reference evidence="2" key="2">
    <citation type="submission" date="2025-09" db="UniProtKB">
        <authorList>
            <consortium name="Ensembl"/>
        </authorList>
    </citation>
    <scope>IDENTIFICATION</scope>
</reference>
<keyword evidence="3" id="KW-1185">Reference proteome</keyword>